<feature type="region of interest" description="Disordered" evidence="1">
    <location>
        <begin position="46"/>
        <end position="187"/>
    </location>
</feature>
<evidence type="ECO:0000313" key="3">
    <source>
        <dbReference type="Proteomes" id="UP000799440"/>
    </source>
</evidence>
<feature type="region of interest" description="Disordered" evidence="1">
    <location>
        <begin position="1"/>
        <end position="33"/>
    </location>
</feature>
<reference evidence="2" key="1">
    <citation type="journal article" date="2020" name="Stud. Mycol.">
        <title>101 Dothideomycetes genomes: a test case for predicting lifestyles and emergence of pathogens.</title>
        <authorList>
            <person name="Haridas S."/>
            <person name="Albert R."/>
            <person name="Binder M."/>
            <person name="Bloem J."/>
            <person name="Labutti K."/>
            <person name="Salamov A."/>
            <person name="Andreopoulos B."/>
            <person name="Baker S."/>
            <person name="Barry K."/>
            <person name="Bills G."/>
            <person name="Bluhm B."/>
            <person name="Cannon C."/>
            <person name="Castanera R."/>
            <person name="Culley D."/>
            <person name="Daum C."/>
            <person name="Ezra D."/>
            <person name="Gonzalez J."/>
            <person name="Henrissat B."/>
            <person name="Kuo A."/>
            <person name="Liang C."/>
            <person name="Lipzen A."/>
            <person name="Lutzoni F."/>
            <person name="Magnuson J."/>
            <person name="Mondo S."/>
            <person name="Nolan M."/>
            <person name="Ohm R."/>
            <person name="Pangilinan J."/>
            <person name="Park H.-J."/>
            <person name="Ramirez L."/>
            <person name="Alfaro M."/>
            <person name="Sun H."/>
            <person name="Tritt A."/>
            <person name="Yoshinaga Y."/>
            <person name="Zwiers L.-H."/>
            <person name="Turgeon B."/>
            <person name="Goodwin S."/>
            <person name="Spatafora J."/>
            <person name="Crous P."/>
            <person name="Grigoriev I."/>
        </authorList>
    </citation>
    <scope>NUCLEOTIDE SEQUENCE</scope>
    <source>
        <strain evidence="2">CBS 119925</strain>
    </source>
</reference>
<evidence type="ECO:0000313" key="2">
    <source>
        <dbReference type="EMBL" id="KAF2748424.1"/>
    </source>
</evidence>
<proteinExistence type="predicted"/>
<dbReference type="Proteomes" id="UP000799440">
    <property type="component" value="Unassembled WGS sequence"/>
</dbReference>
<dbReference type="EMBL" id="MU006569">
    <property type="protein sequence ID" value="KAF2748424.1"/>
    <property type="molecule type" value="Genomic_DNA"/>
</dbReference>
<accession>A0A6A6VFC6</accession>
<feature type="compositionally biased region" description="Low complexity" evidence="1">
    <location>
        <begin position="91"/>
        <end position="138"/>
    </location>
</feature>
<keyword evidence="3" id="KW-1185">Reference proteome</keyword>
<evidence type="ECO:0000256" key="1">
    <source>
        <dbReference type="SAM" id="MobiDB-lite"/>
    </source>
</evidence>
<feature type="compositionally biased region" description="Basic and acidic residues" evidence="1">
    <location>
        <begin position="49"/>
        <end position="58"/>
    </location>
</feature>
<sequence length="381" mass="41431">MNETRDAQSAAYRASRSETPPDVAHSDAHTQSLLKRSVTLWRRLSTRAPAERYLERGHRVLQKSPTTTTTQVSTHEKKQDQTPHISTCMATPPTSQTLSRSSPPTTTSGTPATSSPLRTTPTTPASLSPPRTATPPSLMARTLSIRNKLHKRRPSTSTPPPPPGLQKRNTISHSPGPLANAPSATDSKTPVITHLARIHYHSPPPTTLPRIDTPQHTSPLPSPSSSTSLPTTTTTISTTTSTSTTTTRTTPHSLPSLHLLPFPPHSLTLITRPWTLPLSAPSIYSLVQGFTPRDMEDKWFVYSEGPDRSGRLKTHFFRSWTGRKVAELFLVVDMEGPEAGEGRVVGVKWDAGDEGGEGIGEVEVKEVVRGACWACWGVELV</sequence>
<dbReference type="OrthoDB" id="4521980at2759"/>
<dbReference type="AlphaFoldDB" id="A0A6A6VFC6"/>
<organism evidence="2 3">
    <name type="scientific">Sporormia fimetaria CBS 119925</name>
    <dbReference type="NCBI Taxonomy" id="1340428"/>
    <lineage>
        <taxon>Eukaryota</taxon>
        <taxon>Fungi</taxon>
        <taxon>Dikarya</taxon>
        <taxon>Ascomycota</taxon>
        <taxon>Pezizomycotina</taxon>
        <taxon>Dothideomycetes</taxon>
        <taxon>Pleosporomycetidae</taxon>
        <taxon>Pleosporales</taxon>
        <taxon>Sporormiaceae</taxon>
        <taxon>Sporormia</taxon>
    </lineage>
</organism>
<name>A0A6A6VFC6_9PLEO</name>
<gene>
    <name evidence="2" type="ORF">M011DRAFT_457744</name>
</gene>
<protein>
    <submittedName>
        <fullName evidence="2">Uncharacterized protein</fullName>
    </submittedName>
</protein>
<feature type="compositionally biased region" description="Low complexity" evidence="1">
    <location>
        <begin position="217"/>
        <end position="252"/>
    </location>
</feature>
<feature type="region of interest" description="Disordered" evidence="1">
    <location>
        <begin position="200"/>
        <end position="252"/>
    </location>
</feature>